<dbReference type="PANTHER" id="PTHR30349">
    <property type="entry name" value="PHAGE INTEGRASE-RELATED"/>
    <property type="match status" value="1"/>
</dbReference>
<dbReference type="GO" id="GO:0006310">
    <property type="term" value="P:DNA recombination"/>
    <property type="evidence" value="ECO:0007669"/>
    <property type="project" value="InterPro"/>
</dbReference>
<evidence type="ECO:0000259" key="1">
    <source>
        <dbReference type="PROSITE" id="PS51898"/>
    </source>
</evidence>
<name>A0AA47I808_9CLOT</name>
<dbReference type="GO" id="GO:0003677">
    <property type="term" value="F:DNA binding"/>
    <property type="evidence" value="ECO:0007669"/>
    <property type="project" value="InterPro"/>
</dbReference>
<accession>A0AA47I808</accession>
<dbReference type="GO" id="GO:0015074">
    <property type="term" value="P:DNA integration"/>
    <property type="evidence" value="ECO:0007669"/>
    <property type="project" value="InterPro"/>
</dbReference>
<reference evidence="2" key="1">
    <citation type="submission" date="2021-11" db="EMBL/GenBank/DDBJ databases">
        <title>Clostridia strains as spoilage organisms.</title>
        <authorList>
            <person name="Wambui J."/>
            <person name="Stevens M.J.A."/>
            <person name="Stephan R."/>
        </authorList>
    </citation>
    <scope>NUCLEOTIDE SEQUENCE</scope>
    <source>
        <strain evidence="2">CF009</strain>
    </source>
</reference>
<dbReference type="Proteomes" id="UP001164733">
    <property type="component" value="Chromosome"/>
</dbReference>
<sequence>MSSFQSSVAPLIQSFIRYRKASDHWNVSSSEPNLLIFERYCIMNYPGFTELTQEMVDNWCRQRDTELNESCRVRIGPVVGFVRYLKERGLTRIYEPVIPKKEPRIYIPHAFTEQELTNFFCECDSLGVHPRNEPVLTRKLTVPVFFRLLYSSGIRTTEARQLRKTDVDMEHGILDIRYSKGRNQHYIALHDSMLEQIRKYDTAIEKIHPDRTYFFPARNDSFHKRSWVQKNFHDIWYGVNKAHAVAYELRHHYAVKNINRWAGLGVTFNDKLLYLSKSMGHTTIESTKYYYSIVPGLSQILREKTETGFDCIVPEVEDDESNE</sequence>
<gene>
    <name evidence="2" type="ORF">LL038_04685</name>
</gene>
<feature type="domain" description="Tyr recombinase" evidence="1">
    <location>
        <begin position="106"/>
        <end position="306"/>
    </location>
</feature>
<dbReference type="AlphaFoldDB" id="A0AA47I808"/>
<dbReference type="EMBL" id="CP086239">
    <property type="protein sequence ID" value="WAG61550.1"/>
    <property type="molecule type" value="Genomic_DNA"/>
</dbReference>
<proteinExistence type="predicted"/>
<dbReference type="PANTHER" id="PTHR30349:SF64">
    <property type="entry name" value="PROPHAGE INTEGRASE INTD-RELATED"/>
    <property type="match status" value="1"/>
</dbReference>
<dbReference type="Pfam" id="PF00589">
    <property type="entry name" value="Phage_integrase"/>
    <property type="match status" value="1"/>
</dbReference>
<organism evidence="2 3">
    <name type="scientific">Clostridium estertheticum</name>
    <dbReference type="NCBI Taxonomy" id="238834"/>
    <lineage>
        <taxon>Bacteria</taxon>
        <taxon>Bacillati</taxon>
        <taxon>Bacillota</taxon>
        <taxon>Clostridia</taxon>
        <taxon>Eubacteriales</taxon>
        <taxon>Clostridiaceae</taxon>
        <taxon>Clostridium</taxon>
    </lineage>
</organism>
<protein>
    <submittedName>
        <fullName evidence="2">Tyrosine-type recombinase/integrase</fullName>
    </submittedName>
</protein>
<dbReference type="RefSeq" id="WP_216119823.1">
    <property type="nucleotide sequence ID" value="NZ_CP086239.1"/>
</dbReference>
<evidence type="ECO:0000313" key="2">
    <source>
        <dbReference type="EMBL" id="WAG61550.1"/>
    </source>
</evidence>
<dbReference type="InterPro" id="IPR050090">
    <property type="entry name" value="Tyrosine_recombinase_XerCD"/>
</dbReference>
<dbReference type="InterPro" id="IPR002104">
    <property type="entry name" value="Integrase_catalytic"/>
</dbReference>
<evidence type="ECO:0000313" key="3">
    <source>
        <dbReference type="Proteomes" id="UP001164733"/>
    </source>
</evidence>
<dbReference type="PROSITE" id="PS51898">
    <property type="entry name" value="TYR_RECOMBINASE"/>
    <property type="match status" value="1"/>
</dbReference>